<dbReference type="Proteomes" id="UP000248887">
    <property type="component" value="Unassembled WGS sequence"/>
</dbReference>
<comment type="caution">
    <text evidence="1">The sequence shown here is derived from an EMBL/GenBank/DDBJ whole genome shotgun (WGS) entry which is preliminary data.</text>
</comment>
<sequence length="118" mass="11941">MANRHRGEIAAELDGRPRTLVLTLGALAELEAAFGAGDLVALTERFGAGRLSARDAIAILAAGLRGAGESVSEDEVARMTTPGGAAGFARLVGDLIAATFGAGEGAGERPLPETTRAR</sequence>
<reference evidence="1 2" key="1">
    <citation type="submission" date="2017-08" db="EMBL/GenBank/DDBJ databases">
        <title>Infants hospitalized years apart are colonized by the same room-sourced microbial strains.</title>
        <authorList>
            <person name="Brooks B."/>
            <person name="Olm M.R."/>
            <person name="Firek B.A."/>
            <person name="Baker R."/>
            <person name="Thomas B.C."/>
            <person name="Morowitz M.J."/>
            <person name="Banfield J.F."/>
        </authorList>
    </citation>
    <scope>NUCLEOTIDE SEQUENCE [LARGE SCALE GENOMIC DNA]</scope>
    <source>
        <strain evidence="1">S2_005_001_R2_27</strain>
    </source>
</reference>
<gene>
    <name evidence="1" type="ORF">DI549_16900</name>
</gene>
<proteinExistence type="predicted"/>
<dbReference type="EMBL" id="QFQD01000063">
    <property type="protein sequence ID" value="PZQ80502.1"/>
    <property type="molecule type" value="Genomic_DNA"/>
</dbReference>
<protein>
    <submittedName>
        <fullName evidence="1">Transfer Agent</fullName>
    </submittedName>
</protein>
<accession>A0A2W5QTM8</accession>
<organism evidence="1 2">
    <name type="scientific">Ancylobacter novellus</name>
    <name type="common">Thiobacillus novellus</name>
    <dbReference type="NCBI Taxonomy" id="921"/>
    <lineage>
        <taxon>Bacteria</taxon>
        <taxon>Pseudomonadati</taxon>
        <taxon>Pseudomonadota</taxon>
        <taxon>Alphaproteobacteria</taxon>
        <taxon>Hyphomicrobiales</taxon>
        <taxon>Xanthobacteraceae</taxon>
        <taxon>Ancylobacter</taxon>
    </lineage>
</organism>
<dbReference type="Pfam" id="PF11836">
    <property type="entry name" value="Phage_TAC_11"/>
    <property type="match status" value="1"/>
</dbReference>
<name>A0A2W5QTM8_ANCNO</name>
<evidence type="ECO:0000313" key="1">
    <source>
        <dbReference type="EMBL" id="PZQ80502.1"/>
    </source>
</evidence>
<evidence type="ECO:0000313" key="2">
    <source>
        <dbReference type="Proteomes" id="UP000248887"/>
    </source>
</evidence>
<dbReference type="AlphaFoldDB" id="A0A2W5QTM8"/>
<dbReference type="InterPro" id="IPR021791">
    <property type="entry name" value="Phage_TAC_11"/>
</dbReference>